<name>A0A5B1M147_9ACTN</name>
<dbReference type="PROSITE" id="PS51669">
    <property type="entry name" value="4FE4S_MOW_BIS_MGD"/>
    <property type="match status" value="1"/>
</dbReference>
<keyword evidence="3" id="KW-0408">Iron</keyword>
<dbReference type="GO" id="GO:0016491">
    <property type="term" value="F:oxidoreductase activity"/>
    <property type="evidence" value="ECO:0007669"/>
    <property type="project" value="InterPro"/>
</dbReference>
<evidence type="ECO:0000313" key="6">
    <source>
        <dbReference type="EMBL" id="KAA1426178.1"/>
    </source>
</evidence>
<sequence>MPTVEKPTFCRICEPTCGMVATVEDDRLVRIRPDKDHPVTAGFSCPKGLEFLHVQNDEDRVLHPLRRRPDGSFEQVSWETAISEIGARLREIRRRHGGGSIGWYGGNPTAFSHSHALWIGWFLRGLGSRHLYTPNTQDTSSRFVASALLYGSPVVVPVPDLERTDFALLIGTNPLVSRGSLISAGNLRERFTEIVARGGRVVVVDPRRTETARAFEHVGVRPDGDAWLLLAMLHVIFTEGLADEAAIARQSTGVGTLRDAALKCPPDLAEERCGVPAAEIRTLARDFARARTAAAHGRTGACLGRHATLVNLLIDALNLVTGNLDREGGLLFGRGTIDLPRIAHLAGIDTYDTYRSRVGDLPEVIGQLPAPLMAEEIETPGEGQLRALLVSAGNPVLSVPGSNRLERALGQLDLQVGIDLYVNETHRHADYVLPAASFYERDDLVIAALDFHLKPFVQWTEAVVPPRGEARPDWEIIEDLARELGFAALSAPATKLVGTGRFGRLALRALAPAAGRLTPERLVDLLLRTGRDGDWFGLRPGGLSVAKLKENPRGVVLAEHLEAGTLKRHVFHRGRKVRLDGDVVEAELARLLESARPDADYPLLLIGRRDVRSHNSWMHNTPKHRDPERRQYAMVHPKDAADIGLSDGEVVRVSTAKGSIEIPARVTDEVVAGCIAVPHGWGHRDAGWQVANAAGGANVNEVLPADVADLERASGMAHLNGVPVRIEAAALSG</sequence>
<keyword evidence="7" id="KW-1185">Reference proteome</keyword>
<dbReference type="SMART" id="SM00926">
    <property type="entry name" value="Molybdop_Fe4S4"/>
    <property type="match status" value="1"/>
</dbReference>
<keyword evidence="2" id="KW-0479">Metal-binding</keyword>
<dbReference type="EMBL" id="VUJW01000009">
    <property type="protein sequence ID" value="KAA1426178.1"/>
    <property type="molecule type" value="Genomic_DNA"/>
</dbReference>
<evidence type="ECO:0000256" key="2">
    <source>
        <dbReference type="ARBA" id="ARBA00022723"/>
    </source>
</evidence>
<evidence type="ECO:0000313" key="7">
    <source>
        <dbReference type="Proteomes" id="UP000324351"/>
    </source>
</evidence>
<dbReference type="GO" id="GO:0051536">
    <property type="term" value="F:iron-sulfur cluster binding"/>
    <property type="evidence" value="ECO:0007669"/>
    <property type="project" value="UniProtKB-KW"/>
</dbReference>
<dbReference type="Gene3D" id="3.40.228.10">
    <property type="entry name" value="Dimethylsulfoxide Reductase, domain 2"/>
    <property type="match status" value="1"/>
</dbReference>
<gene>
    <name evidence="6" type="ORF">F0U47_14820</name>
</gene>
<dbReference type="PANTHER" id="PTHR43742:SF2">
    <property type="entry name" value="ASSIMILATORY NITRATE REDUCTASE CATALYTIC SUBUNIT"/>
    <property type="match status" value="1"/>
</dbReference>
<proteinExistence type="inferred from homology"/>
<dbReference type="PANTHER" id="PTHR43742">
    <property type="entry name" value="TRIMETHYLAMINE-N-OXIDE REDUCTASE"/>
    <property type="match status" value="1"/>
</dbReference>
<comment type="similarity">
    <text evidence="1">Belongs to the prokaryotic molybdopterin-containing oxidoreductase family.</text>
</comment>
<protein>
    <submittedName>
        <fullName evidence="6">Molybdopterin-dependent oxidoreductase</fullName>
    </submittedName>
</protein>
<evidence type="ECO:0000256" key="3">
    <source>
        <dbReference type="ARBA" id="ARBA00023004"/>
    </source>
</evidence>
<comment type="caution">
    <text evidence="6">The sequence shown here is derived from an EMBL/GenBank/DDBJ whole genome shotgun (WGS) entry which is preliminary data.</text>
</comment>
<dbReference type="InterPro" id="IPR009010">
    <property type="entry name" value="Asp_de-COase-like_dom_sf"/>
</dbReference>
<dbReference type="SUPFAM" id="SSF50692">
    <property type="entry name" value="ADC-like"/>
    <property type="match status" value="1"/>
</dbReference>
<dbReference type="Pfam" id="PF04879">
    <property type="entry name" value="Molybdop_Fe4S4"/>
    <property type="match status" value="1"/>
</dbReference>
<feature type="domain" description="4Fe-4S Mo/W bis-MGD-type" evidence="5">
    <location>
        <begin position="3"/>
        <end position="59"/>
    </location>
</feature>
<dbReference type="Gene3D" id="2.20.25.90">
    <property type="entry name" value="ADC-like domains"/>
    <property type="match status" value="1"/>
</dbReference>
<keyword evidence="4" id="KW-0411">Iron-sulfur</keyword>
<evidence type="ECO:0000256" key="4">
    <source>
        <dbReference type="ARBA" id="ARBA00023014"/>
    </source>
</evidence>
<dbReference type="AlphaFoldDB" id="A0A5B1M147"/>
<dbReference type="Pfam" id="PF00384">
    <property type="entry name" value="Molybdopterin"/>
    <property type="match status" value="1"/>
</dbReference>
<reference evidence="6 7" key="2">
    <citation type="submission" date="2019-09" db="EMBL/GenBank/DDBJ databases">
        <authorList>
            <person name="Jin C."/>
        </authorList>
    </citation>
    <scope>NUCLEOTIDE SEQUENCE [LARGE SCALE GENOMIC DNA]</scope>
    <source>
        <strain evidence="6 7">BN140041</strain>
    </source>
</reference>
<dbReference type="SUPFAM" id="SSF53706">
    <property type="entry name" value="Formate dehydrogenase/DMSO reductase, domains 1-3"/>
    <property type="match status" value="1"/>
</dbReference>
<dbReference type="InterPro" id="IPR006963">
    <property type="entry name" value="Mopterin_OxRdtase_4Fe-4S_dom"/>
</dbReference>
<accession>A0A5B1M147</accession>
<dbReference type="InterPro" id="IPR006657">
    <property type="entry name" value="MoPterin_dinucl-bd_dom"/>
</dbReference>
<dbReference type="RefSeq" id="WP_149751254.1">
    <property type="nucleotide sequence ID" value="NZ_VUJW01000009.1"/>
</dbReference>
<evidence type="ECO:0000256" key="1">
    <source>
        <dbReference type="ARBA" id="ARBA00010312"/>
    </source>
</evidence>
<dbReference type="Proteomes" id="UP000324351">
    <property type="component" value="Unassembled WGS sequence"/>
</dbReference>
<dbReference type="GO" id="GO:0046872">
    <property type="term" value="F:metal ion binding"/>
    <property type="evidence" value="ECO:0007669"/>
    <property type="project" value="UniProtKB-KW"/>
</dbReference>
<dbReference type="Pfam" id="PF01568">
    <property type="entry name" value="Molydop_binding"/>
    <property type="match status" value="1"/>
</dbReference>
<organism evidence="6 7">
    <name type="scientific">Nocardioides antri</name>
    <dbReference type="NCBI Taxonomy" id="2607659"/>
    <lineage>
        <taxon>Bacteria</taxon>
        <taxon>Bacillati</taxon>
        <taxon>Actinomycetota</taxon>
        <taxon>Actinomycetes</taxon>
        <taxon>Propionibacteriales</taxon>
        <taxon>Nocardioidaceae</taxon>
        <taxon>Nocardioides</taxon>
    </lineage>
</organism>
<dbReference type="InterPro" id="IPR006656">
    <property type="entry name" value="Mopterin_OxRdtase"/>
</dbReference>
<dbReference type="InterPro" id="IPR050612">
    <property type="entry name" value="Prok_Mopterin_Oxidored"/>
</dbReference>
<dbReference type="Gene3D" id="2.40.40.20">
    <property type="match status" value="1"/>
</dbReference>
<reference evidence="6 7" key="1">
    <citation type="submission" date="2019-09" db="EMBL/GenBank/DDBJ databases">
        <title>Nocardioides panacisoli sp. nov., isolated from the soil of a ginseng field.</title>
        <authorList>
            <person name="Cho C."/>
        </authorList>
    </citation>
    <scope>NUCLEOTIDE SEQUENCE [LARGE SCALE GENOMIC DNA]</scope>
    <source>
        <strain evidence="6 7">BN140041</strain>
    </source>
</reference>
<dbReference type="Gene3D" id="3.40.50.740">
    <property type="match status" value="1"/>
</dbReference>
<evidence type="ECO:0000259" key="5">
    <source>
        <dbReference type="PROSITE" id="PS51669"/>
    </source>
</evidence>
<dbReference type="GO" id="GO:0043546">
    <property type="term" value="F:molybdopterin cofactor binding"/>
    <property type="evidence" value="ECO:0007669"/>
    <property type="project" value="InterPro"/>
</dbReference>